<evidence type="ECO:0000259" key="2">
    <source>
        <dbReference type="SMART" id="SM00343"/>
    </source>
</evidence>
<dbReference type="Gene3D" id="4.10.60.10">
    <property type="entry name" value="Zinc finger, CCHC-type"/>
    <property type="match status" value="1"/>
</dbReference>
<dbReference type="GO" id="GO:0008270">
    <property type="term" value="F:zinc ion binding"/>
    <property type="evidence" value="ECO:0007669"/>
    <property type="project" value="InterPro"/>
</dbReference>
<feature type="region of interest" description="Disordered" evidence="1">
    <location>
        <begin position="119"/>
        <end position="150"/>
    </location>
</feature>
<dbReference type="SMART" id="SM00343">
    <property type="entry name" value="ZnF_C2HC"/>
    <property type="match status" value="2"/>
</dbReference>
<dbReference type="InterPro" id="IPR001878">
    <property type="entry name" value="Znf_CCHC"/>
</dbReference>
<feature type="domain" description="CCHC-type" evidence="2">
    <location>
        <begin position="63"/>
        <end position="79"/>
    </location>
</feature>
<gene>
    <name evidence="3" type="ORF">ALC57_02227</name>
</gene>
<feature type="domain" description="CCHC-type" evidence="2">
    <location>
        <begin position="40"/>
        <end position="56"/>
    </location>
</feature>
<reference evidence="3 4" key="1">
    <citation type="submission" date="2015-09" db="EMBL/GenBank/DDBJ databases">
        <title>Trachymyrmex cornetzi WGS genome.</title>
        <authorList>
            <person name="Nygaard S."/>
            <person name="Hu H."/>
            <person name="Boomsma J."/>
            <person name="Zhang G."/>
        </authorList>
    </citation>
    <scope>NUCLEOTIDE SEQUENCE [LARGE SCALE GENOMIC DNA]</scope>
    <source>
        <strain evidence="3">Tcor2-1</strain>
        <tissue evidence="3">Whole body</tissue>
    </source>
</reference>
<proteinExistence type="predicted"/>
<dbReference type="InterPro" id="IPR036875">
    <property type="entry name" value="Znf_CCHC_sf"/>
</dbReference>
<dbReference type="GO" id="GO:0003676">
    <property type="term" value="F:nucleic acid binding"/>
    <property type="evidence" value="ECO:0007669"/>
    <property type="project" value="InterPro"/>
</dbReference>
<protein>
    <recommendedName>
        <fullName evidence="2">CCHC-type domain-containing protein</fullName>
    </recommendedName>
</protein>
<evidence type="ECO:0000256" key="1">
    <source>
        <dbReference type="SAM" id="MobiDB-lite"/>
    </source>
</evidence>
<sequence length="150" mass="16945">MGTVWVQCPTLVAANISNDRKIRIGWSWARIDILKKRPLRCFKCLARGHVRQKCLNEMDRSGACFNCGETDHTIHVCRYRPCCPVCKERGFPYNHKAGSENCRPVPPILMRTNGNINAGRRTAGEARIQSSETPRIRGRNGEASNLANKH</sequence>
<name>A0A151JPL9_9HYME</name>
<dbReference type="EMBL" id="KQ978788">
    <property type="protein sequence ID" value="KYN28355.1"/>
    <property type="molecule type" value="Genomic_DNA"/>
</dbReference>
<dbReference type="SUPFAM" id="SSF57756">
    <property type="entry name" value="Retrovirus zinc finger-like domains"/>
    <property type="match status" value="1"/>
</dbReference>
<evidence type="ECO:0000313" key="3">
    <source>
        <dbReference type="EMBL" id="KYN28355.1"/>
    </source>
</evidence>
<keyword evidence="4" id="KW-1185">Reference proteome</keyword>
<dbReference type="AlphaFoldDB" id="A0A151JPL9"/>
<dbReference type="Proteomes" id="UP000078492">
    <property type="component" value="Unassembled WGS sequence"/>
</dbReference>
<dbReference type="STRING" id="471704.A0A151JPL9"/>
<accession>A0A151JPL9</accession>
<organism evidence="3 4">
    <name type="scientific">Trachymyrmex cornetzi</name>
    <dbReference type="NCBI Taxonomy" id="471704"/>
    <lineage>
        <taxon>Eukaryota</taxon>
        <taxon>Metazoa</taxon>
        <taxon>Ecdysozoa</taxon>
        <taxon>Arthropoda</taxon>
        <taxon>Hexapoda</taxon>
        <taxon>Insecta</taxon>
        <taxon>Pterygota</taxon>
        <taxon>Neoptera</taxon>
        <taxon>Endopterygota</taxon>
        <taxon>Hymenoptera</taxon>
        <taxon>Apocrita</taxon>
        <taxon>Aculeata</taxon>
        <taxon>Formicoidea</taxon>
        <taxon>Formicidae</taxon>
        <taxon>Myrmicinae</taxon>
        <taxon>Trachymyrmex</taxon>
    </lineage>
</organism>
<evidence type="ECO:0000313" key="4">
    <source>
        <dbReference type="Proteomes" id="UP000078492"/>
    </source>
</evidence>